<gene>
    <name evidence="1" type="ORF">NGRA_1862</name>
</gene>
<accession>A0A9P6KYQ0</accession>
<evidence type="ECO:0000313" key="1">
    <source>
        <dbReference type="EMBL" id="KAF9762659.1"/>
    </source>
</evidence>
<proteinExistence type="predicted"/>
<comment type="caution">
    <text evidence="1">The sequence shown here is derived from an EMBL/GenBank/DDBJ whole genome shotgun (WGS) entry which is preliminary data.</text>
</comment>
<reference evidence="1 2" key="1">
    <citation type="journal article" date="2020" name="Genome Biol. Evol.">
        <title>Comparative genomics of strictly vertically transmitted, feminizing microsporidia endosymbionts of amphipod crustaceans.</title>
        <authorList>
            <person name="Cormier A."/>
            <person name="Chebbi M.A."/>
            <person name="Giraud I."/>
            <person name="Wattier R."/>
            <person name="Teixeira M."/>
            <person name="Gilbert C."/>
            <person name="Rigaud T."/>
            <person name="Cordaux R."/>
        </authorList>
    </citation>
    <scope>NUCLEOTIDE SEQUENCE [LARGE SCALE GENOMIC DNA]</scope>
    <source>
        <strain evidence="1 2">Ou3-Ou53</strain>
    </source>
</reference>
<organism evidence="1 2">
    <name type="scientific">Nosema granulosis</name>
    <dbReference type="NCBI Taxonomy" id="83296"/>
    <lineage>
        <taxon>Eukaryota</taxon>
        <taxon>Fungi</taxon>
        <taxon>Fungi incertae sedis</taxon>
        <taxon>Microsporidia</taxon>
        <taxon>Nosematidae</taxon>
        <taxon>Nosema</taxon>
    </lineage>
</organism>
<sequence>MPKSSDFMNFSRIVCTFVLKKEEWMAELYLLEFFYIQKYYNEMPELLRVNVIKNDCIKKIHYFDLMTFSYLFSFFKEQKIEKMFYTRYINECIDFILKKEKRKVLSIETFKKSCDFRSVLESIDINYLFGIFNFMPLDRRNGF</sequence>
<dbReference type="Proteomes" id="UP000740883">
    <property type="component" value="Unassembled WGS sequence"/>
</dbReference>
<dbReference type="AlphaFoldDB" id="A0A9P6KYQ0"/>
<keyword evidence="2" id="KW-1185">Reference proteome</keyword>
<protein>
    <submittedName>
        <fullName evidence="1">Uncharacterized protein</fullName>
    </submittedName>
</protein>
<evidence type="ECO:0000313" key="2">
    <source>
        <dbReference type="Proteomes" id="UP000740883"/>
    </source>
</evidence>
<name>A0A9P6KYQ0_9MICR</name>
<dbReference type="EMBL" id="SBJO01000147">
    <property type="protein sequence ID" value="KAF9762659.1"/>
    <property type="molecule type" value="Genomic_DNA"/>
</dbReference>